<dbReference type="FunFam" id="3.40.50.10470:FF:000006">
    <property type="entry name" value="Methylthioribose-1-phosphate isomerase"/>
    <property type="match status" value="1"/>
</dbReference>
<keyword evidence="1" id="KW-0413">Isomerase</keyword>
<reference evidence="2" key="1">
    <citation type="journal article" date="2015" name="Nature">
        <title>Complex archaea that bridge the gap between prokaryotes and eukaryotes.</title>
        <authorList>
            <person name="Spang A."/>
            <person name="Saw J.H."/>
            <person name="Jorgensen S.L."/>
            <person name="Zaremba-Niedzwiedzka K."/>
            <person name="Martijn J."/>
            <person name="Lind A.E."/>
            <person name="van Eijk R."/>
            <person name="Schleper C."/>
            <person name="Guy L."/>
            <person name="Ettema T.J."/>
        </authorList>
    </citation>
    <scope>NUCLEOTIDE SEQUENCE</scope>
</reference>
<dbReference type="Pfam" id="PF01008">
    <property type="entry name" value="IF-2B"/>
    <property type="match status" value="1"/>
</dbReference>
<evidence type="ECO:0008006" key="3">
    <source>
        <dbReference type="Google" id="ProtNLM"/>
    </source>
</evidence>
<dbReference type="Gene3D" id="3.40.50.10470">
    <property type="entry name" value="Translation initiation factor eif-2b, domain 2"/>
    <property type="match status" value="1"/>
</dbReference>
<gene>
    <name evidence="2" type="ORF">LCGC14_1784770</name>
</gene>
<organism evidence="2">
    <name type="scientific">marine sediment metagenome</name>
    <dbReference type="NCBI Taxonomy" id="412755"/>
    <lineage>
        <taxon>unclassified sequences</taxon>
        <taxon>metagenomes</taxon>
        <taxon>ecological metagenomes</taxon>
    </lineage>
</organism>
<dbReference type="InterPro" id="IPR027363">
    <property type="entry name" value="M1Pi_N"/>
</dbReference>
<protein>
    <recommendedName>
        <fullName evidence="3">S-methyl-5-thioribose-1-phosphate isomerase</fullName>
    </recommendedName>
</protein>
<dbReference type="InterPro" id="IPR005251">
    <property type="entry name" value="IF-M1Pi"/>
</dbReference>
<dbReference type="PANTHER" id="PTHR43475:SF1">
    <property type="entry name" value="METHYLTHIORIBOSE-1-PHOSPHATE ISOMERASE"/>
    <property type="match status" value="1"/>
</dbReference>
<dbReference type="SUPFAM" id="SSF100950">
    <property type="entry name" value="NagB/RpiA/CoA transferase-like"/>
    <property type="match status" value="1"/>
</dbReference>
<sequence>EEDIAVNRAIGRWGSKFVKDGARVLTHCNAGSLATGGYGTATAPMRVAHEEGKKIHVYADETRPLLQGARLTSWELMRSGIPVTLIVDSAAGALMRQGEIDLVIVGTDRTTASGDVANKIGTYTVAVLASEHNIPFYVAAPTSSIDFTMKNGDDIPIEERSPDEVSDIMGRCKVAPEGVTVRNPAFDVTPSRYVTAIITELGVFRPEDLHLLEGKEADYESRRL</sequence>
<feature type="non-terminal residue" evidence="2">
    <location>
        <position position="1"/>
    </location>
</feature>
<dbReference type="InterPro" id="IPR011559">
    <property type="entry name" value="Initiation_fac_2B_a/b/d"/>
</dbReference>
<dbReference type="NCBIfam" id="NF004326">
    <property type="entry name" value="PRK05720.1"/>
    <property type="match status" value="1"/>
</dbReference>
<comment type="caution">
    <text evidence="2">The sequence shown here is derived from an EMBL/GenBank/DDBJ whole genome shotgun (WGS) entry which is preliminary data.</text>
</comment>
<dbReference type="EMBL" id="LAZR01016942">
    <property type="protein sequence ID" value="KKM02402.1"/>
    <property type="molecule type" value="Genomic_DNA"/>
</dbReference>
<dbReference type="NCBIfam" id="TIGR00512">
    <property type="entry name" value="salvage_mtnA"/>
    <property type="match status" value="1"/>
</dbReference>
<dbReference type="InterPro" id="IPR000649">
    <property type="entry name" value="IF-2B-related"/>
</dbReference>
<evidence type="ECO:0000256" key="1">
    <source>
        <dbReference type="ARBA" id="ARBA00023235"/>
    </source>
</evidence>
<dbReference type="InterPro" id="IPR037171">
    <property type="entry name" value="NagB/RpiA_transferase-like"/>
</dbReference>
<dbReference type="Gene3D" id="1.20.120.420">
    <property type="entry name" value="translation initiation factor eif-2b, domain 1"/>
    <property type="match status" value="1"/>
</dbReference>
<dbReference type="PANTHER" id="PTHR43475">
    <property type="entry name" value="METHYLTHIORIBOSE-1-PHOSPHATE ISOMERASE"/>
    <property type="match status" value="1"/>
</dbReference>
<dbReference type="GO" id="GO:0019509">
    <property type="term" value="P:L-methionine salvage from methylthioadenosine"/>
    <property type="evidence" value="ECO:0007669"/>
    <property type="project" value="TreeGrafter"/>
</dbReference>
<name>A0A0F9HGV1_9ZZZZ</name>
<dbReference type="AlphaFoldDB" id="A0A0F9HGV1"/>
<dbReference type="InterPro" id="IPR042529">
    <property type="entry name" value="IF_2B-like_C"/>
</dbReference>
<evidence type="ECO:0000313" key="2">
    <source>
        <dbReference type="EMBL" id="KKM02402.1"/>
    </source>
</evidence>
<dbReference type="NCBIfam" id="TIGR00524">
    <property type="entry name" value="eIF-2B_rel"/>
    <property type="match status" value="1"/>
</dbReference>
<accession>A0A0F9HGV1</accession>
<dbReference type="GO" id="GO:0046523">
    <property type="term" value="F:S-methyl-5-thioribose-1-phosphate isomerase activity"/>
    <property type="evidence" value="ECO:0007669"/>
    <property type="project" value="TreeGrafter"/>
</dbReference>
<proteinExistence type="predicted"/>